<gene>
    <name evidence="10" type="ORF">VitviT2T_018106</name>
</gene>
<feature type="domain" description="P-type ATPase A" evidence="8">
    <location>
        <begin position="236"/>
        <end position="329"/>
    </location>
</feature>
<proteinExistence type="predicted"/>
<dbReference type="PANTHER" id="PTHR24093">
    <property type="entry name" value="CATION TRANSPORTING ATPASE"/>
    <property type="match status" value="1"/>
</dbReference>
<dbReference type="SUPFAM" id="SSF81653">
    <property type="entry name" value="Calcium ATPase, transduction domain A"/>
    <property type="match status" value="1"/>
</dbReference>
<dbReference type="Gene3D" id="3.40.50.1000">
    <property type="entry name" value="HAD superfamily/HAD-like"/>
    <property type="match status" value="1"/>
</dbReference>
<dbReference type="Pfam" id="PF00689">
    <property type="entry name" value="Cation_ATPase_C"/>
    <property type="match status" value="1"/>
</dbReference>
<dbReference type="Pfam" id="PF00122">
    <property type="entry name" value="E1-E2_ATPase"/>
    <property type="match status" value="1"/>
</dbReference>
<evidence type="ECO:0000256" key="7">
    <source>
        <dbReference type="ARBA" id="ARBA00023136"/>
    </source>
</evidence>
<sequence length="1063" mass="118425">MCQGNYDLDSDDDCVIDIPFNGDLMISQQHNLQEEDEGFFGILFNEDWLNWRQHRDFLLNRISQLRPGDSGRNGDYLEEFLPKKDDADVVEEKVMEDGNHLAGLNPKAVAEIMEKKDLKRLQELGGAEKVASILGSDVGVGKVAEGQQSANLDTTITVYEIHHFILKACRKTDKILLFFQAVFTLACGMVEGGLKTGWHIGVAILVIWFIRVAYPSVSSFFGVRKMEKRLNKRNRVEVEVVRSGKSQIIRLCDIVEGDIVRLSEGNLIPADGLLVSGNRMVVDGALHKEISCNGNPFLYYGSKVVEGHGRMLVTSVGTNMELSKLMSSVTNYQDKELLFKARLKKPSPYADIDDQNKEALLEDRIGKPLGWLGNFALLMPIFCVVVKFILFFFWKNKKSNVVQTLKGAIGVEWAIKLLKQILDKGGKMNLLAAIIPTLVFGLQHGVKIVISICLNYWNVIRGSSEVTPQNLSAPGTMGIVTVICIDASGGLLYEKMDISRFWMGQEAIDDQSHSEVSPAVLEALSSGVGASALVPEIHSIPTDDVLISWAELVWGMNIEFLKQRFTIINYGKLSSTKEGRGVVLRKNGSDENIMHLHWKGDAKTILDMCSHYSKCRGEIHGIEDQKSEFEKVIKEMQDDSLQPIAFAYKQTDVEQLEEDGLILLALVGVKYQFQEEMKSVVKNFQSAGIRIKLVSENELSTSRAMACELGIFTPGSINGILEGQEFRELTYDARKERVDQVTVMGSSLPEDKLLMVKSLKEKGDVVAYIGGWTGRDAPVLKEADIGITVGTWSTEMTNEISDIVLASDKSFSSLIPVLEYGRHDYHKIGKFIEIQLISNISVLLITAVETICLGDSSITIVQFLYVNLILGLLGGLLLGMKPQCKELRNNQPDKRNASIITKEMWINISLQVSYQAIVLLVFQFKGTAIHGTNPMDRKAMVFNGFILCQVFNYVHPLFKAGKYPFWLFLVPFTVLHVVVVTELWGELSRVQWAFCFLIAAFAWGVNLAAVLISILIKWQFGSAVLPNGFSRLIPLAQSLESSSSTPSLPTSHCPAFLLKFQCC</sequence>
<dbReference type="InterPro" id="IPR036412">
    <property type="entry name" value="HAD-like_sf"/>
</dbReference>
<keyword evidence="11" id="KW-1185">Reference proteome</keyword>
<keyword evidence="4" id="KW-0106">Calcium</keyword>
<evidence type="ECO:0000313" key="11">
    <source>
        <dbReference type="Proteomes" id="UP001227230"/>
    </source>
</evidence>
<keyword evidence="6" id="KW-1133">Transmembrane helix</keyword>
<dbReference type="Proteomes" id="UP001227230">
    <property type="component" value="Chromosome 12"/>
</dbReference>
<evidence type="ECO:0000256" key="4">
    <source>
        <dbReference type="ARBA" id="ARBA00022837"/>
    </source>
</evidence>
<reference evidence="10 11" key="1">
    <citation type="journal article" date="2023" name="Hortic Res">
        <title>The complete reference genome for grapevine (Vitis vinifera L.) genetics and breeding.</title>
        <authorList>
            <person name="Shi X."/>
            <person name="Cao S."/>
            <person name="Wang X."/>
            <person name="Huang S."/>
            <person name="Wang Y."/>
            <person name="Liu Z."/>
            <person name="Liu W."/>
            <person name="Leng X."/>
            <person name="Peng Y."/>
            <person name="Wang N."/>
            <person name="Wang Y."/>
            <person name="Ma Z."/>
            <person name="Xu X."/>
            <person name="Zhang F."/>
            <person name="Xue H."/>
            <person name="Zhong H."/>
            <person name="Wang Y."/>
            <person name="Zhang K."/>
            <person name="Velt A."/>
            <person name="Avia K."/>
            <person name="Holtgrawe D."/>
            <person name="Grimplet J."/>
            <person name="Matus J.T."/>
            <person name="Ware D."/>
            <person name="Wu X."/>
            <person name="Wang H."/>
            <person name="Liu C."/>
            <person name="Fang Y."/>
            <person name="Rustenholz C."/>
            <person name="Cheng Z."/>
            <person name="Xiao H."/>
            <person name="Zhou Y."/>
        </authorList>
    </citation>
    <scope>NUCLEOTIDE SEQUENCE [LARGE SCALE GENOMIC DNA]</scope>
    <source>
        <strain evidence="11">cv. Pinot noir / PN40024</strain>
        <tissue evidence="10">Leaf</tissue>
    </source>
</reference>
<keyword evidence="5" id="KW-0460">Magnesium</keyword>
<evidence type="ECO:0000256" key="6">
    <source>
        <dbReference type="ARBA" id="ARBA00022989"/>
    </source>
</evidence>
<name>A0ABY9CYD8_VITVI</name>
<organism evidence="10 11">
    <name type="scientific">Vitis vinifera</name>
    <name type="common">Grape</name>
    <dbReference type="NCBI Taxonomy" id="29760"/>
    <lineage>
        <taxon>Eukaryota</taxon>
        <taxon>Viridiplantae</taxon>
        <taxon>Streptophyta</taxon>
        <taxon>Embryophyta</taxon>
        <taxon>Tracheophyta</taxon>
        <taxon>Spermatophyta</taxon>
        <taxon>Magnoliopsida</taxon>
        <taxon>eudicotyledons</taxon>
        <taxon>Gunneridae</taxon>
        <taxon>Pentapetalae</taxon>
        <taxon>rosids</taxon>
        <taxon>Vitales</taxon>
        <taxon>Vitaceae</taxon>
        <taxon>Viteae</taxon>
        <taxon>Vitis</taxon>
    </lineage>
</organism>
<comment type="subcellular location">
    <subcellularLocation>
        <location evidence="1">Membrane</location>
    </subcellularLocation>
</comment>
<dbReference type="InterPro" id="IPR008250">
    <property type="entry name" value="ATPase_P-typ_transduc_dom_A_sf"/>
</dbReference>
<evidence type="ECO:0000256" key="2">
    <source>
        <dbReference type="ARBA" id="ARBA00022692"/>
    </source>
</evidence>
<dbReference type="InterPro" id="IPR023299">
    <property type="entry name" value="ATPase_P-typ_cyto_dom_N"/>
</dbReference>
<dbReference type="Gene3D" id="3.40.1110.10">
    <property type="entry name" value="Calcium-transporting ATPase, cytoplasmic domain N"/>
    <property type="match status" value="1"/>
</dbReference>
<dbReference type="InterPro" id="IPR023298">
    <property type="entry name" value="ATPase_P-typ_TM_dom_sf"/>
</dbReference>
<dbReference type="PANTHER" id="PTHR24093:SF454">
    <property type="entry name" value="CATION-TRANSPORTING P-TYPE ATPASE C-TERMINAL DOMAIN-CONTAINING PROTEIN"/>
    <property type="match status" value="1"/>
</dbReference>
<evidence type="ECO:0000256" key="3">
    <source>
        <dbReference type="ARBA" id="ARBA00022723"/>
    </source>
</evidence>
<dbReference type="InterPro" id="IPR006068">
    <property type="entry name" value="ATPase_P-typ_cation-transptr_C"/>
</dbReference>
<evidence type="ECO:0000256" key="1">
    <source>
        <dbReference type="ARBA" id="ARBA00004370"/>
    </source>
</evidence>
<feature type="domain" description="Cation-transporting P-type ATPase C-terminal" evidence="9">
    <location>
        <begin position="858"/>
        <end position="1006"/>
    </location>
</feature>
<accession>A0ABY9CYD8</accession>
<dbReference type="InterPro" id="IPR023214">
    <property type="entry name" value="HAD_sf"/>
</dbReference>
<evidence type="ECO:0000313" key="10">
    <source>
        <dbReference type="EMBL" id="WJZ99685.1"/>
    </source>
</evidence>
<evidence type="ECO:0000259" key="9">
    <source>
        <dbReference type="Pfam" id="PF00689"/>
    </source>
</evidence>
<protein>
    <recommendedName>
        <fullName evidence="12">Cation-transporting P-type ATPase C-terminal domain-containing protein</fullName>
    </recommendedName>
</protein>
<keyword evidence="3" id="KW-0479">Metal-binding</keyword>
<evidence type="ECO:0000259" key="8">
    <source>
        <dbReference type="Pfam" id="PF00122"/>
    </source>
</evidence>
<dbReference type="SUPFAM" id="SSF81660">
    <property type="entry name" value="Metal cation-transporting ATPase, ATP-binding domain N"/>
    <property type="match status" value="1"/>
</dbReference>
<keyword evidence="2" id="KW-0812">Transmembrane</keyword>
<dbReference type="InterPro" id="IPR059000">
    <property type="entry name" value="ATPase_P-type_domA"/>
</dbReference>
<dbReference type="SUPFAM" id="SSF56784">
    <property type="entry name" value="HAD-like"/>
    <property type="match status" value="1"/>
</dbReference>
<evidence type="ECO:0008006" key="12">
    <source>
        <dbReference type="Google" id="ProtNLM"/>
    </source>
</evidence>
<dbReference type="Gene3D" id="2.70.150.10">
    <property type="entry name" value="Calcium-transporting ATPase, cytoplasmic transduction domain A"/>
    <property type="match status" value="1"/>
</dbReference>
<dbReference type="SUPFAM" id="SSF81665">
    <property type="entry name" value="Calcium ATPase, transmembrane domain M"/>
    <property type="match status" value="1"/>
</dbReference>
<dbReference type="PRINTS" id="PR00119">
    <property type="entry name" value="CATATPASE"/>
</dbReference>
<evidence type="ECO:0000256" key="5">
    <source>
        <dbReference type="ARBA" id="ARBA00022842"/>
    </source>
</evidence>
<dbReference type="Pfam" id="PF13246">
    <property type="entry name" value="Cation_ATPase"/>
    <property type="match status" value="1"/>
</dbReference>
<keyword evidence="7" id="KW-0472">Membrane</keyword>
<dbReference type="EMBL" id="CP126659">
    <property type="protein sequence ID" value="WJZ99685.1"/>
    <property type="molecule type" value="Genomic_DNA"/>
</dbReference>